<keyword evidence="3" id="KW-0216">Detoxification</keyword>
<sequence length="349" mass="36305">MFGTTYPIIQAPMAGGTTTPALVAAVSNAGALGSLGAAYMTPAQIRDTVAEIRRLTDRPFAVNLFAGGHDSPHDVDPTAMLAILARHHEALGLQRPTMPAWPADRFPEQFEAVLEARPAIFSFTFGLPAEAIRRARDAGIRTVGTATTVDEAQRLEAAGIDAVVAQGSEAGGHRGTFAGPFENAMIGTMALVPQVVDAVSVPVIASGGIMDGRGIVAARALGAAAVQMGTAFLGCDEAGVAEAHRTALEAGHEDAATVTRAFSGRPARGLVNDFMRDVHAAEKAGPVTLPFAVHGALTGPMRRQASRVGDIERMSLWSGQGVRMFRRMPAAELVRRLVEESATVAAGLG</sequence>
<comment type="cofactor">
    <cofactor evidence="1">
        <name>FMN</name>
        <dbReference type="ChEBI" id="CHEBI:58210"/>
    </cofactor>
</comment>
<evidence type="ECO:0000256" key="7">
    <source>
        <dbReference type="ARBA" id="ARBA00023002"/>
    </source>
</evidence>
<dbReference type="AlphaFoldDB" id="A0AA41YMT0"/>
<comment type="similarity">
    <text evidence="2">Belongs to the nitronate monooxygenase family. NMO class I subfamily.</text>
</comment>
<dbReference type="CDD" id="cd04730">
    <property type="entry name" value="NPD_like"/>
    <property type="match status" value="1"/>
</dbReference>
<keyword evidence="13" id="KW-1185">Reference proteome</keyword>
<comment type="catalytic activity">
    <reaction evidence="10">
        <text>3 propionate 3-nitronate + 3 O2 + H2O = 3 3-oxopropanoate + 2 nitrate + nitrite + H2O2 + 3 H(+)</text>
        <dbReference type="Rhea" id="RHEA:57332"/>
        <dbReference type="ChEBI" id="CHEBI:15377"/>
        <dbReference type="ChEBI" id="CHEBI:15378"/>
        <dbReference type="ChEBI" id="CHEBI:15379"/>
        <dbReference type="ChEBI" id="CHEBI:16240"/>
        <dbReference type="ChEBI" id="CHEBI:16301"/>
        <dbReference type="ChEBI" id="CHEBI:17632"/>
        <dbReference type="ChEBI" id="CHEBI:33190"/>
        <dbReference type="ChEBI" id="CHEBI:136067"/>
    </reaction>
</comment>
<dbReference type="GO" id="GO:0009636">
    <property type="term" value="P:response to toxic substance"/>
    <property type="evidence" value="ECO:0007669"/>
    <property type="project" value="UniProtKB-KW"/>
</dbReference>
<evidence type="ECO:0000256" key="11">
    <source>
        <dbReference type="ARBA" id="ARBA00067136"/>
    </source>
</evidence>
<name>A0AA41YMT0_9PROT</name>
<protein>
    <recommendedName>
        <fullName evidence="11">Nitronate monooxygenase</fullName>
    </recommendedName>
    <alternativeName>
        <fullName evidence="9">Propionate 3-nitronate monooxygenase</fullName>
    </alternativeName>
</protein>
<dbReference type="PANTHER" id="PTHR42747">
    <property type="entry name" value="NITRONATE MONOOXYGENASE-RELATED"/>
    <property type="match status" value="1"/>
</dbReference>
<dbReference type="GO" id="GO:0000166">
    <property type="term" value="F:nucleotide binding"/>
    <property type="evidence" value="ECO:0007669"/>
    <property type="project" value="UniProtKB-KW"/>
</dbReference>
<comment type="caution">
    <text evidence="12">The sequence shown here is derived from an EMBL/GenBank/DDBJ whole genome shotgun (WGS) entry which is preliminary data.</text>
</comment>
<dbReference type="FunFam" id="3.20.20.70:FF:000154">
    <property type="entry name" value="Probable nitronate monooxygenase"/>
    <property type="match status" value="1"/>
</dbReference>
<evidence type="ECO:0000256" key="3">
    <source>
        <dbReference type="ARBA" id="ARBA00022575"/>
    </source>
</evidence>
<evidence type="ECO:0000256" key="4">
    <source>
        <dbReference type="ARBA" id="ARBA00022630"/>
    </source>
</evidence>
<reference evidence="12" key="1">
    <citation type="submission" date="2022-09" db="EMBL/GenBank/DDBJ databases">
        <title>Rhodovastum sp. nov. RN2-1 isolated from soil in Seongnam, South Korea.</title>
        <authorList>
            <person name="Le N.T."/>
        </authorList>
    </citation>
    <scope>NUCLEOTIDE SEQUENCE</scope>
    <source>
        <strain evidence="12">RN2-1</strain>
    </source>
</reference>
<keyword evidence="4" id="KW-0285">Flavoprotein</keyword>
<dbReference type="InterPro" id="IPR013785">
    <property type="entry name" value="Aldolase_TIM"/>
</dbReference>
<dbReference type="Proteomes" id="UP001165679">
    <property type="component" value="Unassembled WGS sequence"/>
</dbReference>
<evidence type="ECO:0000313" key="13">
    <source>
        <dbReference type="Proteomes" id="UP001165679"/>
    </source>
</evidence>
<keyword evidence="7" id="KW-0560">Oxidoreductase</keyword>
<dbReference type="SUPFAM" id="SSF51412">
    <property type="entry name" value="Inosine monophosphate dehydrogenase (IMPDH)"/>
    <property type="match status" value="1"/>
</dbReference>
<evidence type="ECO:0000256" key="5">
    <source>
        <dbReference type="ARBA" id="ARBA00022643"/>
    </source>
</evidence>
<evidence type="ECO:0000256" key="10">
    <source>
        <dbReference type="ARBA" id="ARBA00049401"/>
    </source>
</evidence>
<dbReference type="EMBL" id="JAPDNT010000001">
    <property type="protein sequence ID" value="MCW3473378.1"/>
    <property type="molecule type" value="Genomic_DNA"/>
</dbReference>
<dbReference type="Gene3D" id="3.20.20.70">
    <property type="entry name" value="Aldolase class I"/>
    <property type="match status" value="1"/>
</dbReference>
<evidence type="ECO:0000313" key="12">
    <source>
        <dbReference type="EMBL" id="MCW3473378.1"/>
    </source>
</evidence>
<evidence type="ECO:0000256" key="1">
    <source>
        <dbReference type="ARBA" id="ARBA00001917"/>
    </source>
</evidence>
<dbReference type="GO" id="GO:0018580">
    <property type="term" value="F:nitronate monooxygenase activity"/>
    <property type="evidence" value="ECO:0007669"/>
    <property type="project" value="InterPro"/>
</dbReference>
<dbReference type="PANTHER" id="PTHR42747:SF3">
    <property type="entry name" value="NITRONATE MONOOXYGENASE-RELATED"/>
    <property type="match status" value="1"/>
</dbReference>
<evidence type="ECO:0000256" key="2">
    <source>
        <dbReference type="ARBA" id="ARBA00009881"/>
    </source>
</evidence>
<accession>A0AA41YMT0</accession>
<keyword evidence="6" id="KW-0547">Nucleotide-binding</keyword>
<dbReference type="RefSeq" id="WP_264711947.1">
    <property type="nucleotide sequence ID" value="NZ_JAPDNT010000001.1"/>
</dbReference>
<gene>
    <name evidence="12" type="ORF">OL599_02205</name>
</gene>
<reference evidence="12" key="2">
    <citation type="submission" date="2022-10" db="EMBL/GenBank/DDBJ databases">
        <authorList>
            <person name="Trinh H.N."/>
        </authorList>
    </citation>
    <scope>NUCLEOTIDE SEQUENCE</scope>
    <source>
        <strain evidence="12">RN2-1</strain>
    </source>
</reference>
<dbReference type="Pfam" id="PF03060">
    <property type="entry name" value="NMO"/>
    <property type="match status" value="1"/>
</dbReference>
<keyword evidence="5" id="KW-0288">FMN</keyword>
<proteinExistence type="inferred from homology"/>
<evidence type="ECO:0000256" key="8">
    <source>
        <dbReference type="ARBA" id="ARBA00023033"/>
    </source>
</evidence>
<keyword evidence="8 12" id="KW-0503">Monooxygenase</keyword>
<dbReference type="InterPro" id="IPR004136">
    <property type="entry name" value="NMO"/>
</dbReference>
<evidence type="ECO:0000256" key="9">
    <source>
        <dbReference type="ARBA" id="ARBA00031155"/>
    </source>
</evidence>
<organism evidence="12 13">
    <name type="scientific">Limobrevibacterium gyesilva</name>
    <dbReference type="NCBI Taxonomy" id="2991712"/>
    <lineage>
        <taxon>Bacteria</taxon>
        <taxon>Pseudomonadati</taxon>
        <taxon>Pseudomonadota</taxon>
        <taxon>Alphaproteobacteria</taxon>
        <taxon>Acetobacterales</taxon>
        <taxon>Acetobacteraceae</taxon>
        <taxon>Limobrevibacterium</taxon>
    </lineage>
</organism>
<evidence type="ECO:0000256" key="6">
    <source>
        <dbReference type="ARBA" id="ARBA00022741"/>
    </source>
</evidence>